<dbReference type="OrthoDB" id="1274712at2"/>
<evidence type="ECO:0008006" key="3">
    <source>
        <dbReference type="Google" id="ProtNLM"/>
    </source>
</evidence>
<protein>
    <recommendedName>
        <fullName evidence="3">Lipocalin-like domain-containing protein</fullName>
    </recommendedName>
</protein>
<name>A0A5B7X733_9FLAO</name>
<sequence length="132" mass="15057">MKKSLFTIALTAFLFTGCGPKMTGTWNVDRYAVDNQQGRSMNTTNAGTIKINKNGTGEKDINYNMFQTEFSDTQSFRWTMPDENIITISSNNNTRNSDLDKTWIIVSQKKKNQVWRSTDGKNTIQTLELSKK</sequence>
<dbReference type="Proteomes" id="UP000309016">
    <property type="component" value="Chromosome"/>
</dbReference>
<dbReference type="AlphaFoldDB" id="A0A5B7X733"/>
<proteinExistence type="predicted"/>
<evidence type="ECO:0000313" key="1">
    <source>
        <dbReference type="EMBL" id="QCY71247.1"/>
    </source>
</evidence>
<evidence type="ECO:0000313" key="2">
    <source>
        <dbReference type="Proteomes" id="UP000309016"/>
    </source>
</evidence>
<keyword evidence="2" id="KW-1185">Reference proteome</keyword>
<reference evidence="1 2" key="1">
    <citation type="submission" date="2019-06" db="EMBL/GenBank/DDBJ databases">
        <title>Complete genome sequence of Antarcticibacterium flavum KCTC 52984T from an Antarctic marine sediment.</title>
        <authorList>
            <person name="Lee Y.M."/>
            <person name="Shin S.C."/>
        </authorList>
    </citation>
    <scope>NUCLEOTIDE SEQUENCE [LARGE SCALE GENOMIC DNA]</scope>
    <source>
        <strain evidence="1 2">KCTC 52984</strain>
    </source>
</reference>
<organism evidence="1 2">
    <name type="scientific">Antarcticibacterium flavum</name>
    <dbReference type="NCBI Taxonomy" id="2058175"/>
    <lineage>
        <taxon>Bacteria</taxon>
        <taxon>Pseudomonadati</taxon>
        <taxon>Bacteroidota</taxon>
        <taxon>Flavobacteriia</taxon>
        <taxon>Flavobacteriales</taxon>
        <taxon>Flavobacteriaceae</taxon>
        <taxon>Antarcticibacterium</taxon>
    </lineage>
</organism>
<dbReference type="EMBL" id="CP040812">
    <property type="protein sequence ID" value="QCY71247.1"/>
    <property type="molecule type" value="Genomic_DNA"/>
</dbReference>
<dbReference type="RefSeq" id="WP_139067793.1">
    <property type="nucleotide sequence ID" value="NZ_CP040812.1"/>
</dbReference>
<accession>A0A5B7X733</accession>
<gene>
    <name evidence="1" type="ORF">FHG64_18640</name>
</gene>
<dbReference type="PROSITE" id="PS51257">
    <property type="entry name" value="PROKAR_LIPOPROTEIN"/>
    <property type="match status" value="1"/>
</dbReference>
<dbReference type="KEGG" id="afla:FHG64_18640"/>